<comment type="caution">
    <text evidence="17">The sequence shown here is derived from an EMBL/GenBank/DDBJ whole genome shotgun (WGS) entry which is preliminary data.</text>
</comment>
<keyword evidence="11 16" id="KW-0067">ATP-binding</keyword>
<keyword evidence="7 16" id="KW-0963">Cytoplasm</keyword>
<keyword evidence="12 16" id="KW-0630">Potassium</keyword>
<accession>U5DGW7</accession>
<evidence type="ECO:0000256" key="12">
    <source>
        <dbReference type="ARBA" id="ARBA00022958"/>
    </source>
</evidence>
<dbReference type="Proteomes" id="UP000016960">
    <property type="component" value="Unassembled WGS sequence"/>
</dbReference>
<keyword evidence="10 16" id="KW-0418">Kinase</keyword>
<feature type="binding site" evidence="16">
    <location>
        <position position="120"/>
    </location>
    <ligand>
        <name>K(+)</name>
        <dbReference type="ChEBI" id="CHEBI:29103"/>
    </ligand>
</feature>
<protein>
    <recommendedName>
        <fullName evidence="15 16">Type III pantothenate kinase</fullName>
        <ecNumber evidence="6 16">2.7.1.33</ecNumber>
    </recommendedName>
    <alternativeName>
        <fullName evidence="16">PanK-III</fullName>
    </alternativeName>
    <alternativeName>
        <fullName evidence="16">Pantothenic acid kinase</fullName>
    </alternativeName>
</protein>
<comment type="cofactor">
    <cofactor evidence="16">
        <name>NH4(+)</name>
        <dbReference type="ChEBI" id="CHEBI:28938"/>
    </cofactor>
    <cofactor evidence="16">
        <name>K(+)</name>
        <dbReference type="ChEBI" id="CHEBI:29103"/>
    </cofactor>
    <text evidence="16">A monovalent cation. Ammonium or potassium.</text>
</comment>
<dbReference type="PANTHER" id="PTHR34265:SF1">
    <property type="entry name" value="TYPE III PANTOTHENATE KINASE"/>
    <property type="match status" value="1"/>
</dbReference>
<organism evidence="17 18">
    <name type="scientific">Rubidibacter lacunae KORDI 51-2</name>
    <dbReference type="NCBI Taxonomy" id="582515"/>
    <lineage>
        <taxon>Bacteria</taxon>
        <taxon>Bacillati</taxon>
        <taxon>Cyanobacteriota</taxon>
        <taxon>Cyanophyceae</taxon>
        <taxon>Oscillatoriophycideae</taxon>
        <taxon>Chroococcales</taxon>
        <taxon>Aphanothecaceae</taxon>
        <taxon>Rubidibacter</taxon>
    </lineage>
</organism>
<name>U5DGW7_9CHRO</name>
<comment type="subunit">
    <text evidence="5 16">Homodimer.</text>
</comment>
<dbReference type="GO" id="GO:0015937">
    <property type="term" value="P:coenzyme A biosynthetic process"/>
    <property type="evidence" value="ECO:0007669"/>
    <property type="project" value="UniProtKB-UniRule"/>
</dbReference>
<dbReference type="EMBL" id="ASSJ01000076">
    <property type="protein sequence ID" value="ERN40507.1"/>
    <property type="molecule type" value="Genomic_DNA"/>
</dbReference>
<dbReference type="GO" id="GO:0004594">
    <property type="term" value="F:pantothenate kinase activity"/>
    <property type="evidence" value="ECO:0007669"/>
    <property type="project" value="UniProtKB-UniRule"/>
</dbReference>
<evidence type="ECO:0000256" key="14">
    <source>
        <dbReference type="ARBA" id="ARBA00038036"/>
    </source>
</evidence>
<dbReference type="HAMAP" id="MF_01274">
    <property type="entry name" value="Pantothen_kinase_3"/>
    <property type="match status" value="1"/>
</dbReference>
<evidence type="ECO:0000256" key="10">
    <source>
        <dbReference type="ARBA" id="ARBA00022777"/>
    </source>
</evidence>
<keyword evidence="18" id="KW-1185">Reference proteome</keyword>
<comment type="pathway">
    <text evidence="4 16">Cofactor biosynthesis; coenzyme A biosynthesis; CoA from (R)-pantothenate: step 1/5.</text>
</comment>
<evidence type="ECO:0000256" key="11">
    <source>
        <dbReference type="ARBA" id="ARBA00022840"/>
    </source>
</evidence>
<dbReference type="GO" id="GO:0005524">
    <property type="term" value="F:ATP binding"/>
    <property type="evidence" value="ECO:0007669"/>
    <property type="project" value="UniProtKB-UniRule"/>
</dbReference>
<keyword evidence="16" id="KW-0479">Metal-binding</keyword>
<evidence type="ECO:0000256" key="6">
    <source>
        <dbReference type="ARBA" id="ARBA00012102"/>
    </source>
</evidence>
<feature type="binding site" evidence="16">
    <location>
        <begin position="11"/>
        <end position="18"/>
    </location>
    <ligand>
        <name>ATP</name>
        <dbReference type="ChEBI" id="CHEBI:30616"/>
    </ligand>
</feature>
<dbReference type="GO" id="GO:0046872">
    <property type="term" value="F:metal ion binding"/>
    <property type="evidence" value="ECO:0007669"/>
    <property type="project" value="UniProtKB-KW"/>
</dbReference>
<dbReference type="NCBIfam" id="NF009871">
    <property type="entry name" value="PRK13331.1"/>
    <property type="match status" value="1"/>
</dbReference>
<dbReference type="EC" id="2.7.1.33" evidence="6 16"/>
<feature type="binding site" evidence="16">
    <location>
        <begin position="98"/>
        <end position="101"/>
    </location>
    <ligand>
        <name>substrate</name>
    </ligand>
</feature>
<evidence type="ECO:0000313" key="18">
    <source>
        <dbReference type="Proteomes" id="UP000016960"/>
    </source>
</evidence>
<evidence type="ECO:0000256" key="8">
    <source>
        <dbReference type="ARBA" id="ARBA00022679"/>
    </source>
</evidence>
<evidence type="ECO:0000256" key="5">
    <source>
        <dbReference type="ARBA" id="ARBA00011738"/>
    </source>
</evidence>
<evidence type="ECO:0000256" key="13">
    <source>
        <dbReference type="ARBA" id="ARBA00022993"/>
    </source>
</evidence>
<keyword evidence="13 16" id="KW-0173">Coenzyme A biosynthesis</keyword>
<dbReference type="InParanoid" id="U5DGW7"/>
<dbReference type="AlphaFoldDB" id="U5DGW7"/>
<evidence type="ECO:0000256" key="3">
    <source>
        <dbReference type="ARBA" id="ARBA00004496"/>
    </source>
</evidence>
<dbReference type="eggNOG" id="COG1521">
    <property type="taxonomic scope" value="Bacteria"/>
</dbReference>
<dbReference type="NCBIfam" id="TIGR00671">
    <property type="entry name" value="baf"/>
    <property type="match status" value="1"/>
</dbReference>
<evidence type="ECO:0000256" key="9">
    <source>
        <dbReference type="ARBA" id="ARBA00022741"/>
    </source>
</evidence>
<evidence type="ECO:0000256" key="16">
    <source>
        <dbReference type="HAMAP-Rule" id="MF_01274"/>
    </source>
</evidence>
<dbReference type="Pfam" id="PF03309">
    <property type="entry name" value="Pan_kinase"/>
    <property type="match status" value="1"/>
</dbReference>
<proteinExistence type="inferred from homology"/>
<dbReference type="InterPro" id="IPR043129">
    <property type="entry name" value="ATPase_NBD"/>
</dbReference>
<comment type="cofactor">
    <cofactor evidence="2">
        <name>K(+)</name>
        <dbReference type="ChEBI" id="CHEBI:29103"/>
    </cofactor>
</comment>
<keyword evidence="9 16" id="KW-0547">Nucleotide-binding</keyword>
<feature type="binding site" evidence="16">
    <location>
        <position position="123"/>
    </location>
    <ligand>
        <name>ATP</name>
        <dbReference type="ChEBI" id="CHEBI:30616"/>
    </ligand>
</feature>
<feature type="binding site" evidence="16">
    <location>
        <position position="94"/>
    </location>
    <ligand>
        <name>substrate</name>
    </ligand>
</feature>
<comment type="subcellular location">
    <subcellularLocation>
        <location evidence="3 16">Cytoplasm</location>
    </subcellularLocation>
</comment>
<dbReference type="SUPFAM" id="SSF53067">
    <property type="entry name" value="Actin-like ATPase domain"/>
    <property type="match status" value="2"/>
</dbReference>
<evidence type="ECO:0000256" key="2">
    <source>
        <dbReference type="ARBA" id="ARBA00001958"/>
    </source>
</evidence>
<dbReference type="PANTHER" id="PTHR34265">
    <property type="entry name" value="TYPE III PANTOTHENATE KINASE"/>
    <property type="match status" value="1"/>
</dbReference>
<comment type="catalytic activity">
    <reaction evidence="1 16">
        <text>(R)-pantothenate + ATP = (R)-4'-phosphopantothenate + ADP + H(+)</text>
        <dbReference type="Rhea" id="RHEA:16373"/>
        <dbReference type="ChEBI" id="CHEBI:10986"/>
        <dbReference type="ChEBI" id="CHEBI:15378"/>
        <dbReference type="ChEBI" id="CHEBI:29032"/>
        <dbReference type="ChEBI" id="CHEBI:30616"/>
        <dbReference type="ChEBI" id="CHEBI:456216"/>
        <dbReference type="EC" id="2.7.1.33"/>
    </reaction>
</comment>
<evidence type="ECO:0000256" key="15">
    <source>
        <dbReference type="ARBA" id="ARBA00040883"/>
    </source>
</evidence>
<evidence type="ECO:0000256" key="1">
    <source>
        <dbReference type="ARBA" id="ARBA00001206"/>
    </source>
</evidence>
<dbReference type="Gene3D" id="3.30.420.40">
    <property type="match status" value="1"/>
</dbReference>
<sequence length="260" mass="27571">MNETSSWLGIVTGNSRLHWALGRGTTLLQTWHSPHPSTPIAAGELEQWLPANINLASETPLYLASVVGEQTAYWQNLQQAREIALDRVPLRGAYPTFGIDRALAVYGAGIERGFPALVVDAGTALTLTGVNRDRELIGGAIWPGLSLQARSLGTGTSALPEVLMNSLSAELPPRWARSTEVAIRSGILYAVAAGVGEAIADWWQHYPSATVVLTGGDASSVHAMLCSRSPELAAQLAIDRDLVLRGLAHIVGNESAATPP</sequence>
<dbReference type="PATRIC" id="fig|582515.4.peg.3430"/>
<evidence type="ECO:0000256" key="7">
    <source>
        <dbReference type="ARBA" id="ARBA00022490"/>
    </source>
</evidence>
<gene>
    <name evidence="16" type="primary">coaX</name>
    <name evidence="17" type="ORF">KR51_00030540</name>
</gene>
<reference evidence="17 18" key="1">
    <citation type="submission" date="2013-05" db="EMBL/GenBank/DDBJ databases">
        <title>Draft genome sequence of Rubidibacter lacunae KORDI 51-2.</title>
        <authorList>
            <person name="Choi D.H."/>
            <person name="Noh J.H."/>
            <person name="Kwon K.-K."/>
            <person name="Lee J.-H."/>
            <person name="Ryu J.-Y."/>
        </authorList>
    </citation>
    <scope>NUCLEOTIDE SEQUENCE [LARGE SCALE GENOMIC DNA]</scope>
    <source>
        <strain evidence="17 18">KORDI 51-2</strain>
    </source>
</reference>
<evidence type="ECO:0000256" key="4">
    <source>
        <dbReference type="ARBA" id="ARBA00005225"/>
    </source>
</evidence>
<dbReference type="GO" id="GO:0005737">
    <property type="term" value="C:cytoplasm"/>
    <property type="evidence" value="ECO:0007669"/>
    <property type="project" value="UniProtKB-SubCell"/>
</dbReference>
<evidence type="ECO:0000313" key="17">
    <source>
        <dbReference type="EMBL" id="ERN40507.1"/>
    </source>
</evidence>
<dbReference type="STRING" id="582515.KR51_00030540"/>
<feature type="active site" description="Proton acceptor" evidence="16">
    <location>
        <position position="100"/>
    </location>
</feature>
<comment type="similarity">
    <text evidence="14 16">Belongs to the type III pantothenate kinase family.</text>
</comment>
<dbReference type="UniPathway" id="UPA00241">
    <property type="reaction ID" value="UER00352"/>
</dbReference>
<keyword evidence="8 16" id="KW-0808">Transferase</keyword>
<comment type="function">
    <text evidence="16">Catalyzes the phosphorylation of pantothenate (Pan), the first step in CoA biosynthesis.</text>
</comment>
<dbReference type="InterPro" id="IPR004619">
    <property type="entry name" value="Type_III_PanK"/>
</dbReference>
<feature type="binding site" evidence="16">
    <location>
        <position position="179"/>
    </location>
    <ligand>
        <name>substrate</name>
    </ligand>
</feature>
<dbReference type="CDD" id="cd24015">
    <property type="entry name" value="ASKHA_NBD_PanK-III"/>
    <property type="match status" value="1"/>
</dbReference>